<keyword evidence="1" id="KW-0472">Membrane</keyword>
<dbReference type="EMBL" id="JAKLTQ010000029">
    <property type="protein sequence ID" value="MCG2624678.1"/>
    <property type="molecule type" value="Genomic_DNA"/>
</dbReference>
<comment type="caution">
    <text evidence="3">The sequence shown here is derived from an EMBL/GenBank/DDBJ whole genome shotgun (WGS) entry which is preliminary data.</text>
</comment>
<dbReference type="InterPro" id="IPR018929">
    <property type="entry name" value="DUF2510"/>
</dbReference>
<dbReference type="Pfam" id="PF10708">
    <property type="entry name" value="DUF2510"/>
    <property type="match status" value="1"/>
</dbReference>
<evidence type="ECO:0000256" key="1">
    <source>
        <dbReference type="SAM" id="Phobius"/>
    </source>
</evidence>
<keyword evidence="4" id="KW-1185">Reference proteome</keyword>
<organism evidence="3 4">
    <name type="scientific">Arthrobacter hankyongi</name>
    <dbReference type="NCBI Taxonomy" id="2904801"/>
    <lineage>
        <taxon>Bacteria</taxon>
        <taxon>Bacillati</taxon>
        <taxon>Actinomycetota</taxon>
        <taxon>Actinomycetes</taxon>
        <taxon>Micrococcales</taxon>
        <taxon>Micrococcaceae</taxon>
        <taxon>Arthrobacter</taxon>
    </lineage>
</organism>
<proteinExistence type="predicted"/>
<evidence type="ECO:0000259" key="2">
    <source>
        <dbReference type="Pfam" id="PF10708"/>
    </source>
</evidence>
<sequence length="139" mass="15071">MSEQIGGNQTALPPAGWYLDPSDPARQKWWDGRAWTEHVQVQAPVLQAARHDSPQPAVTRPSNPIATTGFALGIASFFLFAIPIFGVLLSITAALFSWVGLVLQGPEMATRYKVFGIIGVALGLVYTFMSLIFMFGMSA</sequence>
<evidence type="ECO:0000313" key="4">
    <source>
        <dbReference type="Proteomes" id="UP001165368"/>
    </source>
</evidence>
<gene>
    <name evidence="3" type="ORF">LVY72_22570</name>
</gene>
<keyword evidence="1" id="KW-0812">Transmembrane</keyword>
<dbReference type="Proteomes" id="UP001165368">
    <property type="component" value="Unassembled WGS sequence"/>
</dbReference>
<reference evidence="3" key="1">
    <citation type="submission" date="2022-01" db="EMBL/GenBank/DDBJ databases">
        <authorList>
            <person name="Jo J.-H."/>
            <person name="Im W.-T."/>
        </authorList>
    </citation>
    <scope>NUCLEOTIDE SEQUENCE</scope>
    <source>
        <strain evidence="3">I2-34</strain>
    </source>
</reference>
<feature type="transmembrane region" description="Helical" evidence="1">
    <location>
        <begin position="70"/>
        <end position="103"/>
    </location>
</feature>
<feature type="domain" description="DUF2510" evidence="2">
    <location>
        <begin position="15"/>
        <end position="43"/>
    </location>
</feature>
<keyword evidence="1" id="KW-1133">Transmembrane helix</keyword>
<name>A0ABS9LDT0_9MICC</name>
<accession>A0ABS9LDT0</accession>
<evidence type="ECO:0000313" key="3">
    <source>
        <dbReference type="EMBL" id="MCG2624678.1"/>
    </source>
</evidence>
<feature type="transmembrane region" description="Helical" evidence="1">
    <location>
        <begin position="115"/>
        <end position="137"/>
    </location>
</feature>
<protein>
    <submittedName>
        <fullName evidence="3">DUF2510 domain-containing protein</fullName>
    </submittedName>
</protein>
<dbReference type="RefSeq" id="WP_237826925.1">
    <property type="nucleotide sequence ID" value="NZ_JAKLTQ010000029.1"/>
</dbReference>